<evidence type="ECO:0000259" key="8">
    <source>
        <dbReference type="PROSITE" id="PS51233"/>
    </source>
</evidence>
<dbReference type="OrthoDB" id="160294at2759"/>
<dbReference type="InterPro" id="IPR050733">
    <property type="entry name" value="Vitellogenin/Apolipophorin"/>
</dbReference>
<dbReference type="SMART" id="SM01169">
    <property type="entry name" value="DUF1943"/>
    <property type="match status" value="1"/>
</dbReference>
<dbReference type="SUPFAM" id="SSF48431">
    <property type="entry name" value="Lipovitellin-phosvitin complex, superhelical domain"/>
    <property type="match status" value="1"/>
</dbReference>
<dbReference type="InterPro" id="IPR001747">
    <property type="entry name" value="Vitellogenin_N"/>
</dbReference>
<dbReference type="PROSITE" id="PS51233">
    <property type="entry name" value="VWFD"/>
    <property type="match status" value="1"/>
</dbReference>
<evidence type="ECO:0000259" key="7">
    <source>
        <dbReference type="PROSITE" id="PS51211"/>
    </source>
</evidence>
<organism evidence="9">
    <name type="scientific">Ixodes scapularis</name>
    <name type="common">Black-legged tick</name>
    <name type="synonym">Deer tick</name>
    <dbReference type="NCBI Taxonomy" id="6945"/>
    <lineage>
        <taxon>Eukaryota</taxon>
        <taxon>Metazoa</taxon>
        <taxon>Ecdysozoa</taxon>
        <taxon>Arthropoda</taxon>
        <taxon>Chelicerata</taxon>
        <taxon>Arachnida</taxon>
        <taxon>Acari</taxon>
        <taxon>Parasitiformes</taxon>
        <taxon>Ixodida</taxon>
        <taxon>Ixodoidea</taxon>
        <taxon>Ixodidae</taxon>
        <taxon>Ixodinae</taxon>
        <taxon>Ixodes</taxon>
    </lineage>
</organism>
<dbReference type="VEuPathDB" id="VectorBase:ISCW021704"/>
<feature type="chain" id="PRO_5020025606" evidence="6">
    <location>
        <begin position="21"/>
        <end position="1693"/>
    </location>
</feature>
<evidence type="ECO:0000256" key="3">
    <source>
        <dbReference type="ARBA" id="ARBA00023157"/>
    </source>
</evidence>
<keyword evidence="4" id="KW-0325">Glycoprotein</keyword>
<dbReference type="VEuPathDB" id="VectorBase:ISCW021707"/>
<dbReference type="FunFam" id="1.25.10.20:FF:000014">
    <property type="entry name" value="Hemelipoglyco-carrier protein"/>
    <property type="match status" value="1"/>
</dbReference>
<dbReference type="Pfam" id="PF00094">
    <property type="entry name" value="VWD"/>
    <property type="match status" value="1"/>
</dbReference>
<name>A0A4D5RGV6_IXOSC</name>
<dbReference type="InterPro" id="IPR011030">
    <property type="entry name" value="Lipovitellin_superhlx_dom"/>
</dbReference>
<dbReference type="VEuPathDB" id="VectorBase:ISCI021704"/>
<dbReference type="PANTHER" id="PTHR23345">
    <property type="entry name" value="VITELLOGENIN-RELATED"/>
    <property type="match status" value="1"/>
</dbReference>
<dbReference type="Pfam" id="PF01347">
    <property type="entry name" value="Vitellogenin_N"/>
    <property type="match status" value="1"/>
</dbReference>
<dbReference type="EMBL" id="GHJT01001880">
    <property type="protein sequence ID" value="MOY35851.1"/>
    <property type="molecule type" value="Transcribed_RNA"/>
</dbReference>
<dbReference type="Gene3D" id="1.25.10.20">
    <property type="entry name" value="Vitellinogen, superhelical"/>
    <property type="match status" value="1"/>
</dbReference>
<evidence type="ECO:0000256" key="2">
    <source>
        <dbReference type="ARBA" id="ARBA00022761"/>
    </source>
</evidence>
<dbReference type="Gene3D" id="2.30.230.10">
    <property type="entry name" value="Lipovitellin, beta-sheet shell regions, chain A"/>
    <property type="match status" value="1"/>
</dbReference>
<dbReference type="SUPFAM" id="SSF56968">
    <property type="entry name" value="Lipovitellin-phosvitin complex, beta-sheet shell regions"/>
    <property type="match status" value="2"/>
</dbReference>
<protein>
    <submittedName>
        <fullName evidence="9">Putative vitellogenin-1</fullName>
    </submittedName>
</protein>
<keyword evidence="2" id="KW-0758">Storage protein</keyword>
<dbReference type="VEuPathDB" id="VectorBase:ISCI021707"/>
<feature type="domain" description="Vitellogenin" evidence="7">
    <location>
        <begin position="23"/>
        <end position="725"/>
    </location>
</feature>
<evidence type="ECO:0000256" key="4">
    <source>
        <dbReference type="ARBA" id="ARBA00023180"/>
    </source>
</evidence>
<accession>A0A4D5RGV6</accession>
<dbReference type="VEuPathDB" id="VectorBase:ISCI012423"/>
<sequence>MRLLLGFAALVATVVTFTYANGYENGREYMYEYYGHLHTHMPKMEQQVSGVVFRCKLLVQPRKDYMIIKAMDMMFDKVHKDVEDFDEHVFNYRTIQELTEFMSKPFKIRYDHGKIRNIQITRGEPLWSINMKKSIASVFNMDLEAMNPIMPKEERFYGDMERGYGMGHELPTNYRIYEDGIYGECETMYDIQKTVWPEMPYMTVLNVTKVKNYEHCRNTPHIFFGVKHGYQCNDCPGDKSFPVTSNAAYHYNIKGTRHNFIIEKMMADGEIMFTPYTPNGNIIRILLNRTMTLMEIRDARSDITMPGDIITYNKLSYMFTDMNEGGRMIDLKHAHQLVAAYGLRGNVDEVGRLFRNMVDFDYKDNEIKHAIQKDSLPLKFLEIIYSFVLLDYQQIDDLYHRFVEPGSEEYKEVFADLLSVAGTNPAFMYSKYLIQSKKISEDESIEILRNMPFHIREPSEILFDEFYRLCEGSHVRDNHEIHSACLMAFSSMIYQTCVVKYHNTWNDAKENAICTPTMAAKYFNYLVPQYERNLEEKERIMYIKVAGNFGLKEALPFLEKYAEDKMDQFPVHIRMISIWVLEKAALYNPEKVRDIVLPIYRNWTESHEIRLAAFTILMRTSPDMALLKSIAAELVTTEPNTQVISYVWSTFKHMAELDYPCYFEIARHLEYVMPIIEGHERLKDLEEWPYSKKIINGGYEPEFDYGGYSVFSYIMANDSYMPRSMYIRMNDYMNNFNYDTFSVSFDGWGLEPILDKMFGPKVKGDISPGRSLWNFFGRRRSTRDIAVHKEVKEIDQNLHIETRNHTKPYEALRVTAFNNELINLNFDEEMLDTIMTSDKGPMSILRKIVGDIKDFQVRSFMMDGDMSMFLPTEIGLPFYLERKQPMFMYYKNKEMKFDVKGNEAEGTIDEITTKINGHFMFDHHTIETASILVPFEKISVGVGYDSRIAMSIPVDIDAGMNMVDRKFRMKTHPQSPHEVFHYDFKPFSFIESFENALPVIHEETKVDIFMEEDLHMFEREYFHDMFGMGIKMSGHFLETPDFWGTWKKFWYSNDFRQKLYYVTENPMWHPRKISMMMSPANRDITNEIEFNMGWSWLMPETRGNKIYTSKHSAQIGDESFSIRDEARSYTSVIDLEMILRGQRERKIVSEMAYTRTRDLMTHHLNFFYDRTPFTMGETDNMKICFHGSMKFPPIEHDKFTETDIPIDGTVGTNFLLNFGKDCKTDHKISMKGIFEHTEEQKHMIETREMEEPIGRFMKNPLRPLWRECMRHRRNGIGWNIHCDEYYFMASQLNRFIADIEYENLSKEFMWYMMNMRRYMRHMYFPWLADIEDMNIMNPEGKMHIIENVSTWEPVMDVRLMLTKENIHYKQAPVPMWFIPPRTYAFFEYTNLEEISSMYRHRVCDVQGPSIRTFDDVFFKLPNTNCFKVLAKDCSPNEHFMIMGATTRNPMYSKALRMFMDTFKIEMMPITDDGTPIVRVNGKKVPVTPEEPFRQFVNTGVRDIEVFNIMMYSSKPIYKIISDVFGIRIAYDGKGIYIQVAPMYRGKVCGLCGDYNLNKFREFMGPDMCLHYNSTSFGNSYVVPSGECTAPEYRSPCTYPIGDTCTLMRTKTMEIGEGRNRQICFSIRPLPKCAESCIETRMMTTDMGFHCLPAKDSTTKDLLGQAAIRPLTMFRRKRQDREMTIQHPESCYRP</sequence>
<dbReference type="GO" id="GO:0045735">
    <property type="term" value="F:nutrient reservoir activity"/>
    <property type="evidence" value="ECO:0007669"/>
    <property type="project" value="UniProtKB-KW"/>
</dbReference>
<dbReference type="SMART" id="SM00638">
    <property type="entry name" value="LPD_N"/>
    <property type="match status" value="1"/>
</dbReference>
<evidence type="ECO:0000256" key="1">
    <source>
        <dbReference type="ARBA" id="ARBA00022729"/>
    </source>
</evidence>
<dbReference type="InterPro" id="IPR015816">
    <property type="entry name" value="Vitellinogen_b-sht_N"/>
</dbReference>
<dbReference type="SMART" id="SM00216">
    <property type="entry name" value="VWD"/>
    <property type="match status" value="1"/>
</dbReference>
<dbReference type="PROSITE" id="PS51211">
    <property type="entry name" value="VITELLOGENIN"/>
    <property type="match status" value="1"/>
</dbReference>
<feature type="domain" description="VWFD" evidence="8">
    <location>
        <begin position="1401"/>
        <end position="1588"/>
    </location>
</feature>
<dbReference type="PANTHER" id="PTHR23345:SF15">
    <property type="entry name" value="VITELLOGENIN 1-RELATED"/>
    <property type="match status" value="1"/>
</dbReference>
<evidence type="ECO:0000256" key="6">
    <source>
        <dbReference type="SAM" id="SignalP"/>
    </source>
</evidence>
<dbReference type="Pfam" id="PF09172">
    <property type="entry name" value="Vit_open_b-sht"/>
    <property type="match status" value="1"/>
</dbReference>
<comment type="caution">
    <text evidence="5">Lacks conserved residue(s) required for the propagation of feature annotation.</text>
</comment>
<keyword evidence="1 6" id="KW-0732">Signal</keyword>
<dbReference type="Gene3D" id="2.20.80.10">
    <property type="entry name" value="Lipovitellin-phosvitin complex, chain A, domain 4"/>
    <property type="match status" value="1"/>
</dbReference>
<dbReference type="InterPro" id="IPR015819">
    <property type="entry name" value="Lipid_transp_b-sht_shell"/>
</dbReference>
<dbReference type="GO" id="GO:0005319">
    <property type="term" value="F:lipid transporter activity"/>
    <property type="evidence" value="ECO:0007669"/>
    <property type="project" value="InterPro"/>
</dbReference>
<keyword evidence="3 5" id="KW-1015">Disulfide bond</keyword>
<proteinExistence type="predicted"/>
<reference evidence="9" key="1">
    <citation type="submission" date="2019-04" db="EMBL/GenBank/DDBJ databases">
        <title>An insight into the mialome of Ixodes scapularis.</title>
        <authorList>
            <person name="Ribeiro J.M."/>
            <person name="Mather T.N."/>
            <person name="Karim S."/>
        </authorList>
    </citation>
    <scope>NUCLEOTIDE SEQUENCE</scope>
</reference>
<evidence type="ECO:0000313" key="9">
    <source>
        <dbReference type="EMBL" id="MOY35851.1"/>
    </source>
</evidence>
<feature type="signal peptide" evidence="6">
    <location>
        <begin position="1"/>
        <end position="20"/>
    </location>
</feature>
<dbReference type="VEuPathDB" id="VectorBase:ISCW012423"/>
<dbReference type="InterPro" id="IPR015255">
    <property type="entry name" value="Vitellinogen_open_b-sht"/>
</dbReference>
<dbReference type="VEuPathDB" id="VectorBase:ISCP_008182"/>
<evidence type="ECO:0000256" key="5">
    <source>
        <dbReference type="PROSITE-ProRule" id="PRU00557"/>
    </source>
</evidence>
<feature type="disulfide bond" evidence="5">
    <location>
        <begin position="232"/>
        <end position="235"/>
    </location>
</feature>
<dbReference type="InterPro" id="IPR001846">
    <property type="entry name" value="VWF_type-D"/>
</dbReference>